<dbReference type="EMBL" id="MCBR01022047">
    <property type="protein sequence ID" value="RKF53517.1"/>
    <property type="molecule type" value="Genomic_DNA"/>
</dbReference>
<dbReference type="AlphaFoldDB" id="A0A420H7W5"/>
<evidence type="ECO:0000313" key="2">
    <source>
        <dbReference type="Proteomes" id="UP000285405"/>
    </source>
</evidence>
<sequence>MPKATPIASRQTKKDLIQRIKALPKYATNAYIDREHRIREAISAYNDPLHDEISSLGIAAGVMDVPYSTLRDKYTGHNTLADDGGHNGYACVYNCPYT</sequence>
<gene>
    <name evidence="1" type="ORF">GcC1_220042</name>
</gene>
<proteinExistence type="predicted"/>
<name>A0A420H7W5_9PEZI</name>
<evidence type="ECO:0000313" key="1">
    <source>
        <dbReference type="EMBL" id="RKF53517.1"/>
    </source>
</evidence>
<accession>A0A420H7W5</accession>
<dbReference type="Proteomes" id="UP000285405">
    <property type="component" value="Unassembled WGS sequence"/>
</dbReference>
<dbReference type="OrthoDB" id="3562072at2759"/>
<comment type="caution">
    <text evidence="1">The sequence shown here is derived from an EMBL/GenBank/DDBJ whole genome shotgun (WGS) entry which is preliminary data.</text>
</comment>
<protein>
    <submittedName>
        <fullName evidence="1">Uncharacterized protein</fullName>
    </submittedName>
</protein>
<organism evidence="1 2">
    <name type="scientific">Golovinomyces cichoracearum</name>
    <dbReference type="NCBI Taxonomy" id="62708"/>
    <lineage>
        <taxon>Eukaryota</taxon>
        <taxon>Fungi</taxon>
        <taxon>Dikarya</taxon>
        <taxon>Ascomycota</taxon>
        <taxon>Pezizomycotina</taxon>
        <taxon>Leotiomycetes</taxon>
        <taxon>Erysiphales</taxon>
        <taxon>Erysiphaceae</taxon>
        <taxon>Golovinomyces</taxon>
    </lineage>
</organism>
<reference evidence="1 2" key="1">
    <citation type="journal article" date="2018" name="BMC Genomics">
        <title>Comparative genome analyses reveal sequence features reflecting distinct modes of host-adaptation between dicot and monocot powdery mildew.</title>
        <authorList>
            <person name="Wu Y."/>
            <person name="Ma X."/>
            <person name="Pan Z."/>
            <person name="Kale S.D."/>
            <person name="Song Y."/>
            <person name="King H."/>
            <person name="Zhang Q."/>
            <person name="Presley C."/>
            <person name="Deng X."/>
            <person name="Wei C.I."/>
            <person name="Xiao S."/>
        </authorList>
    </citation>
    <scope>NUCLEOTIDE SEQUENCE [LARGE SCALE GENOMIC DNA]</scope>
    <source>
        <strain evidence="1">UCSC1</strain>
    </source>
</reference>